<evidence type="ECO:0000313" key="2">
    <source>
        <dbReference type="Proteomes" id="UP001589750"/>
    </source>
</evidence>
<dbReference type="InterPro" id="IPR052922">
    <property type="entry name" value="Cytidylate_Kinase-2"/>
</dbReference>
<dbReference type="SUPFAM" id="SSF52540">
    <property type="entry name" value="P-loop containing nucleoside triphosphate hydrolases"/>
    <property type="match status" value="1"/>
</dbReference>
<keyword evidence="2" id="KW-1185">Reference proteome</keyword>
<reference evidence="1 2" key="1">
    <citation type="submission" date="2024-09" db="EMBL/GenBank/DDBJ databases">
        <authorList>
            <person name="Sun Q."/>
            <person name="Mori K."/>
        </authorList>
    </citation>
    <scope>NUCLEOTIDE SEQUENCE [LARGE SCALE GENOMIC DNA]</scope>
    <source>
        <strain evidence="1 2">JCM 9626</strain>
    </source>
</reference>
<name>A0ABV5KBM6_9ACTN</name>
<sequence length="168" mass="19789">MRRVLVVAMSGAGKTTAGRRIAERHGLAFHEMDVLAIGPGWSTRPGFVAEVERIVGTDDWVIDSWGPPQVRELMWSRADTVVWLDYPRRVVLPRLFRRSWRRSWSRRPVFGGNRERWRDWASSAHPFWHAVTTFDERRHLIARRTAVRPHLRTLRFRSPRELEAWLAS</sequence>
<proteinExistence type="predicted"/>
<evidence type="ECO:0000313" key="1">
    <source>
        <dbReference type="EMBL" id="MFB9314149.1"/>
    </source>
</evidence>
<gene>
    <name evidence="1" type="ORF">ACFFRI_13935</name>
</gene>
<protein>
    <recommendedName>
        <fullName evidence="3">Adenylate kinase</fullName>
    </recommendedName>
</protein>
<dbReference type="RefSeq" id="WP_140010312.1">
    <property type="nucleotide sequence ID" value="NZ_JBHMDG010000016.1"/>
</dbReference>
<accession>A0ABV5KBM6</accession>
<dbReference type="PANTHER" id="PTHR37816:SF1">
    <property type="entry name" value="TOXIN"/>
    <property type="match status" value="1"/>
</dbReference>
<comment type="caution">
    <text evidence="1">The sequence shown here is derived from an EMBL/GenBank/DDBJ whole genome shotgun (WGS) entry which is preliminary data.</text>
</comment>
<organism evidence="1 2">
    <name type="scientific">Nocardioides plantarum</name>
    <dbReference type="NCBI Taxonomy" id="29299"/>
    <lineage>
        <taxon>Bacteria</taxon>
        <taxon>Bacillati</taxon>
        <taxon>Actinomycetota</taxon>
        <taxon>Actinomycetes</taxon>
        <taxon>Propionibacteriales</taxon>
        <taxon>Nocardioidaceae</taxon>
        <taxon>Nocardioides</taxon>
    </lineage>
</organism>
<evidence type="ECO:0008006" key="3">
    <source>
        <dbReference type="Google" id="ProtNLM"/>
    </source>
</evidence>
<dbReference type="Gene3D" id="3.40.50.300">
    <property type="entry name" value="P-loop containing nucleotide triphosphate hydrolases"/>
    <property type="match status" value="1"/>
</dbReference>
<dbReference type="EMBL" id="JBHMDG010000016">
    <property type="protein sequence ID" value="MFB9314149.1"/>
    <property type="molecule type" value="Genomic_DNA"/>
</dbReference>
<dbReference type="InterPro" id="IPR027417">
    <property type="entry name" value="P-loop_NTPase"/>
</dbReference>
<dbReference type="PANTHER" id="PTHR37816">
    <property type="entry name" value="YALI0E33011P"/>
    <property type="match status" value="1"/>
</dbReference>
<dbReference type="Proteomes" id="UP001589750">
    <property type="component" value="Unassembled WGS sequence"/>
</dbReference>